<proteinExistence type="predicted"/>
<dbReference type="EMBL" id="MUJZ01066657">
    <property type="protein sequence ID" value="OTF70226.1"/>
    <property type="molecule type" value="Genomic_DNA"/>
</dbReference>
<comment type="caution">
    <text evidence="1">The sequence shown here is derived from an EMBL/GenBank/DDBJ whole genome shotgun (WGS) entry which is preliminary data.</text>
</comment>
<dbReference type="Proteomes" id="UP000194236">
    <property type="component" value="Unassembled WGS sequence"/>
</dbReference>
<keyword evidence="2" id="KW-1185">Reference proteome</keyword>
<reference evidence="1 2" key="1">
    <citation type="submission" date="2017-03" db="EMBL/GenBank/DDBJ databases">
        <title>Genome Survey of Euroglyphus maynei.</title>
        <authorList>
            <person name="Arlian L.G."/>
            <person name="Morgan M.S."/>
            <person name="Rider S.D."/>
        </authorList>
    </citation>
    <scope>NUCLEOTIDE SEQUENCE [LARGE SCALE GENOMIC DNA]</scope>
    <source>
        <strain evidence="1">Arlian Lab</strain>
        <tissue evidence="1">Whole body</tissue>
    </source>
</reference>
<dbReference type="AlphaFoldDB" id="A0A1Y3ARY6"/>
<protein>
    <submittedName>
        <fullName evidence="1">Uncharacterized protein</fullName>
    </submittedName>
</protein>
<dbReference type="Gene3D" id="3.40.50.2000">
    <property type="entry name" value="Glycogen Phosphorylase B"/>
    <property type="match status" value="1"/>
</dbReference>
<evidence type="ECO:0000313" key="1">
    <source>
        <dbReference type="EMBL" id="OTF70226.1"/>
    </source>
</evidence>
<name>A0A1Y3ARY6_EURMA</name>
<evidence type="ECO:0000313" key="2">
    <source>
        <dbReference type="Proteomes" id="UP000194236"/>
    </source>
</evidence>
<accession>A0A1Y3ARY6</accession>
<organism evidence="1 2">
    <name type="scientific">Euroglyphus maynei</name>
    <name type="common">Mayne's house dust mite</name>
    <dbReference type="NCBI Taxonomy" id="6958"/>
    <lineage>
        <taxon>Eukaryota</taxon>
        <taxon>Metazoa</taxon>
        <taxon>Ecdysozoa</taxon>
        <taxon>Arthropoda</taxon>
        <taxon>Chelicerata</taxon>
        <taxon>Arachnida</taxon>
        <taxon>Acari</taxon>
        <taxon>Acariformes</taxon>
        <taxon>Sarcoptiformes</taxon>
        <taxon>Astigmata</taxon>
        <taxon>Psoroptidia</taxon>
        <taxon>Analgoidea</taxon>
        <taxon>Pyroglyphidae</taxon>
        <taxon>Pyroglyphinae</taxon>
        <taxon>Euroglyphus</taxon>
    </lineage>
</organism>
<sequence length="179" mass="20676">MEGIGHVQACLGLANALRKRNHRITFLIGSEYRGNFRKHGHDELILLDDGEDPKMFEKSMNKTDIDDGDDEQHPVLPLIVSRLQKSIVLQHKTPKEKLELRDNAMFKRIYEKMKRLNGKINQLIDEHCPDMIIIDHFIIPPSIAFRSNTPWIFLFSGCPDFLYNSEELPPLMSGNFCVC</sequence>
<dbReference type="SUPFAM" id="SSF53756">
    <property type="entry name" value="UDP-Glycosyltransferase/glycogen phosphorylase"/>
    <property type="match status" value="1"/>
</dbReference>
<gene>
    <name evidence="1" type="ORF">BLA29_008739</name>
</gene>